<sequence>MKKKEGFLLAYPDRLIPLQTTYTPSFLGLEDHGKHHLWDVSNYGTGVIIGVLDTGILPNHTSFNDKGMPLPSAKWKGRCEFTALGCNRKLIGVRTFVNEVESQPPFDSEGHRTHTTSTAAGKFVYGARVYRNAPGVAFGMAPRSHLEIYKVCVKNGCRTSNIVACLDAAVGDGVDVLSLSIGGKSRPFYADGMAIGAFGAIQKGVFVSCSAGNSGPNNSTLSNEAPWIMMVGTSMTDRLIRLICSHGDGQQFNGESLNQAIPFPTASPIPLVYPSENSDAAICKSLQGVDVRGKAVVCDMGGGIGHVAKGSVVEAAGGVAVIVANTKALGYSTLAEPHVIPASHVSYEASEKIKAYINSTSHPVVTISRRDTLYRNQPAAPMVSYFSSRGPSQASPNILKSDIIRPGVNVLAACTTKLNLEANYKYTFNIISGTSMASPHLSGIVGLLKAAHP</sequence>
<evidence type="ECO:0000313" key="1">
    <source>
        <dbReference type="EMBL" id="KAH7688648.1"/>
    </source>
</evidence>
<keyword evidence="1" id="KW-0378">Hydrolase</keyword>
<proteinExistence type="predicted"/>
<accession>A0ACB7WL33</accession>
<comment type="caution">
    <text evidence="1">The sequence shown here is derived from an EMBL/GenBank/DDBJ whole genome shotgun (WGS) entry which is preliminary data.</text>
</comment>
<protein>
    <submittedName>
        <fullName evidence="1">Tripeptidyl-peptidase II protein</fullName>
        <ecNumber evidence="1">3.4.14.10</ecNumber>
    </submittedName>
</protein>
<evidence type="ECO:0000313" key="2">
    <source>
        <dbReference type="Proteomes" id="UP000827976"/>
    </source>
</evidence>
<organism evidence="1 2">
    <name type="scientific">Dioscorea alata</name>
    <name type="common">Purple yam</name>
    <dbReference type="NCBI Taxonomy" id="55571"/>
    <lineage>
        <taxon>Eukaryota</taxon>
        <taxon>Viridiplantae</taxon>
        <taxon>Streptophyta</taxon>
        <taxon>Embryophyta</taxon>
        <taxon>Tracheophyta</taxon>
        <taxon>Spermatophyta</taxon>
        <taxon>Magnoliopsida</taxon>
        <taxon>Liliopsida</taxon>
        <taxon>Dioscoreales</taxon>
        <taxon>Dioscoreaceae</taxon>
        <taxon>Dioscorea</taxon>
    </lineage>
</organism>
<dbReference type="Proteomes" id="UP000827976">
    <property type="component" value="Chromosome 3"/>
</dbReference>
<gene>
    <name evidence="1" type="ORF">IHE45_03G044900</name>
</gene>
<name>A0ACB7WL33_DIOAL</name>
<dbReference type="EMBL" id="CM037013">
    <property type="protein sequence ID" value="KAH7688648.1"/>
    <property type="molecule type" value="Genomic_DNA"/>
</dbReference>
<keyword evidence="2" id="KW-1185">Reference proteome</keyword>
<reference evidence="2" key="1">
    <citation type="journal article" date="2022" name="Nat. Commun.">
        <title>Chromosome evolution and the genetic basis of agronomically important traits in greater yam.</title>
        <authorList>
            <person name="Bredeson J.V."/>
            <person name="Lyons J.B."/>
            <person name="Oniyinde I.O."/>
            <person name="Okereke N.R."/>
            <person name="Kolade O."/>
            <person name="Nnabue I."/>
            <person name="Nwadili C.O."/>
            <person name="Hribova E."/>
            <person name="Parker M."/>
            <person name="Nwogha J."/>
            <person name="Shu S."/>
            <person name="Carlson J."/>
            <person name="Kariba R."/>
            <person name="Muthemba S."/>
            <person name="Knop K."/>
            <person name="Barton G.J."/>
            <person name="Sherwood A.V."/>
            <person name="Lopez-Montes A."/>
            <person name="Asiedu R."/>
            <person name="Jamnadass R."/>
            <person name="Muchugi A."/>
            <person name="Goodstein D."/>
            <person name="Egesi C.N."/>
            <person name="Featherston J."/>
            <person name="Asfaw A."/>
            <person name="Simpson G.G."/>
            <person name="Dolezel J."/>
            <person name="Hendre P.S."/>
            <person name="Van Deynze A."/>
            <person name="Kumar P.L."/>
            <person name="Obidiegwu J.E."/>
            <person name="Bhattacharjee R."/>
            <person name="Rokhsar D.S."/>
        </authorList>
    </citation>
    <scope>NUCLEOTIDE SEQUENCE [LARGE SCALE GENOMIC DNA]</scope>
    <source>
        <strain evidence="2">cv. TDa95/00328</strain>
    </source>
</reference>
<dbReference type="EC" id="3.4.14.10" evidence="1"/>